<protein>
    <submittedName>
        <fullName evidence="8">Uncharacterized protein</fullName>
    </submittedName>
</protein>
<dbReference type="SUPFAM" id="SSF57903">
    <property type="entry name" value="FYVE/PHD zinc finger"/>
    <property type="match status" value="2"/>
</dbReference>
<feature type="region of interest" description="Disordered" evidence="5">
    <location>
        <begin position="69"/>
        <end position="120"/>
    </location>
</feature>
<dbReference type="Proteomes" id="UP000327157">
    <property type="component" value="Chromosome 8"/>
</dbReference>
<evidence type="ECO:0000313" key="9">
    <source>
        <dbReference type="Proteomes" id="UP000327157"/>
    </source>
</evidence>
<organism evidence="8 9">
    <name type="scientific">Pyrus ussuriensis x Pyrus communis</name>
    <dbReference type="NCBI Taxonomy" id="2448454"/>
    <lineage>
        <taxon>Eukaryota</taxon>
        <taxon>Viridiplantae</taxon>
        <taxon>Streptophyta</taxon>
        <taxon>Embryophyta</taxon>
        <taxon>Tracheophyta</taxon>
        <taxon>Spermatophyta</taxon>
        <taxon>Magnoliopsida</taxon>
        <taxon>eudicotyledons</taxon>
        <taxon>Gunneridae</taxon>
        <taxon>Pentapetalae</taxon>
        <taxon>rosids</taxon>
        <taxon>fabids</taxon>
        <taxon>Rosales</taxon>
        <taxon>Rosaceae</taxon>
        <taxon>Amygdaloideae</taxon>
        <taxon>Maleae</taxon>
        <taxon>Pyrus</taxon>
    </lineage>
</organism>
<evidence type="ECO:0000313" key="8">
    <source>
        <dbReference type="EMBL" id="KAB2629058.1"/>
    </source>
</evidence>
<dbReference type="EMBL" id="SMOL01000148">
    <property type="protein sequence ID" value="KAB2629058.1"/>
    <property type="molecule type" value="Genomic_DNA"/>
</dbReference>
<comment type="caution">
    <text evidence="8">The sequence shown here is derived from an EMBL/GenBank/DDBJ whole genome shotgun (WGS) entry which is preliminary data.</text>
</comment>
<dbReference type="CDD" id="cd15571">
    <property type="entry name" value="ePHD"/>
    <property type="match status" value="1"/>
</dbReference>
<dbReference type="InterPro" id="IPR019786">
    <property type="entry name" value="Zinc_finger_PHD-type_CS"/>
</dbReference>
<keyword evidence="3" id="KW-0862">Zinc</keyword>
<reference evidence="8 9" key="3">
    <citation type="submission" date="2019-11" db="EMBL/GenBank/DDBJ databases">
        <title>A de novo genome assembly of a pear dwarfing rootstock.</title>
        <authorList>
            <person name="Wang F."/>
            <person name="Wang J."/>
            <person name="Li S."/>
            <person name="Zhang Y."/>
            <person name="Fang M."/>
            <person name="Ma L."/>
            <person name="Zhao Y."/>
            <person name="Jiang S."/>
        </authorList>
    </citation>
    <scope>NUCLEOTIDE SEQUENCE [LARGE SCALE GENOMIC DNA]</scope>
    <source>
        <strain evidence="8">S2</strain>
        <tissue evidence="8">Leaf</tissue>
    </source>
</reference>
<sequence>MTGGRCHEKKKMMGRGADGGCGTEERPCLIPRVPPKIPATQPEILEKSSSSLRIDFFSQARKALCERSPFDVPEDGSASSVPTTLPRGLASFLSRQSDSRKRHKKSHAGAEKKSFRQRERSRGNNIWVETEDYFRPLTLPDIDALSQVSELSNLASHKCFLIPVVGNVLRRNANENVNANGVVVSEEDANGGKSNCVVVKDEGINGGNANDAIVMDENANDQNANDGVVKAECANDGNANSVVVEKVNENGGNENGVVEDEVKIEKDEHSMEIGSVGASGLPEGEVSPSGLEWLLGYRNKICLTSERPSKKRKVLGSDAGLEKVLIASPCDGNSSLCHFCCMGDAGNESNPLIVCSSCKVGVHQKCYGVLENVDASWLCSWCKKKTDTSDSVKPCVLCSKQGGALKPVIKSVENGGSMDFVHLFCCQWMPEVYIEDLAKMEPIINVGGIIETRRKLICNICKVKWGACVRCSHGTCRTSFHPLCAREARQRMEIWGKYGCDNVELRAFCSKHSEVPGNNNSQLVSPSVSADKNSNVSNHLPMALSENKLPKLRIGPRNGDKTAVPFEALDVTSDKSGDGESQEIVFPIPRLNPRLTSECGNAQPMINAGAFERSKEDVNASNSLKFSLILKKLIDCGKVNVKDVALDVGLSPDSLSASLADGTMVPDVQGRIVKWLKDHSNLDLKQKNGKMKLRSTISSMAEFGDSDGSEAASLSESDMADVAVKSVPPRRRTKSSIRFLKDDKVISSSKGIFNDNGTLDKVKVDQPVTDEQENLSRAPVPDPVEKNPTEADVFQQSLLTHSPRSEGLSAKSLNCSLLQMGQEQLATIPLQGTSAIANEGQLFSVAKPVIPEFNKSEAEVPGFYVHPYIENKLLQMQTGVSLENSIYGSSEGEISRLEASSHASVCCNHQNKHPKCCDIICKSDEMKLEQLVKAQKMGVLEICPGDEMEGELIYYQHRLLNNAIARKHFTDNLVSNVARSLPLEIDAARRQKWDAVLVNQYLWELREAKKQGRKERRHKEAQAVLAAATAAAAASSRISSFRKEVLDESSHQENVTKLNTSSGRSSFSSQMMPRPKETFPRVAVPRISVEKHSGFVHSVTDSSKEHPRSCDICRRYETLLNPILVCCSCKVAIHLDCYRRTRESTGPWYCELCEEMSSTRIAGAPVNFWEKDHFVAECGLCGGKTGAFRKSSDGKWVHAFCAEWIFESTFRRGQVSPIEGMETISKGLDFCYICRRKCGVCIKCNFGNCQSTFHPSCARSSGFYMNVKTFGGKIQHKAYCEKHSVEQRTKAETQIHGTEELENLRKIRVELERVRLLCDRIIKREKVKRELLICSHDLLAVRRDHVARTVLVTSPFLQPDVSSDSATTSLNDYKSCSDAIQRSDDVTVDSTISVKRLRVPITIDNDPKTDDNSSTSQNHSTKKLSERPQVSDKHIPCGASTAATCNLSEDGGWRSKSRKHAETFEKELVMTSDQASMKNMKLPKGYAYVPADCIPNEKQINQDACSGEQPQGDG</sequence>
<keyword evidence="1" id="KW-0479">Metal-binding</keyword>
<gene>
    <name evidence="8" type="ORF">D8674_033853</name>
</gene>
<dbReference type="InterPro" id="IPR034732">
    <property type="entry name" value="EPHD"/>
</dbReference>
<feature type="domain" description="PHD-type" evidence="6">
    <location>
        <begin position="334"/>
        <end position="385"/>
    </location>
</feature>
<dbReference type="InterPro" id="IPR001965">
    <property type="entry name" value="Znf_PHD"/>
</dbReference>
<dbReference type="GO" id="GO:0008270">
    <property type="term" value="F:zinc ion binding"/>
    <property type="evidence" value="ECO:0007669"/>
    <property type="project" value="UniProtKB-KW"/>
</dbReference>
<dbReference type="PROSITE" id="PS01359">
    <property type="entry name" value="ZF_PHD_1"/>
    <property type="match status" value="1"/>
</dbReference>
<dbReference type="GO" id="GO:0006357">
    <property type="term" value="P:regulation of transcription by RNA polymerase II"/>
    <property type="evidence" value="ECO:0007669"/>
    <property type="project" value="TreeGrafter"/>
</dbReference>
<evidence type="ECO:0000256" key="1">
    <source>
        <dbReference type="ARBA" id="ARBA00022723"/>
    </source>
</evidence>
<feature type="region of interest" description="Disordered" evidence="5">
    <location>
        <begin position="763"/>
        <end position="787"/>
    </location>
</feature>
<name>A0A5N5HN69_9ROSA</name>
<feature type="compositionally biased region" description="Basic and acidic residues" evidence="5">
    <location>
        <begin position="1423"/>
        <end position="1435"/>
    </location>
</feature>
<dbReference type="InterPro" id="IPR050701">
    <property type="entry name" value="Histone_Mod_Regulator"/>
</dbReference>
<evidence type="ECO:0000259" key="7">
    <source>
        <dbReference type="PROSITE" id="PS51805"/>
    </source>
</evidence>
<feature type="region of interest" description="Disordered" evidence="5">
    <location>
        <begin position="1"/>
        <end position="41"/>
    </location>
</feature>
<dbReference type="Gene3D" id="3.30.40.10">
    <property type="entry name" value="Zinc/RING finger domain, C3HC4 (zinc finger)"/>
    <property type="match status" value="3"/>
</dbReference>
<keyword evidence="9" id="KW-1185">Reference proteome</keyword>
<evidence type="ECO:0000259" key="6">
    <source>
        <dbReference type="PROSITE" id="PS50016"/>
    </source>
</evidence>
<dbReference type="OrthoDB" id="20839at2759"/>
<accession>A0A5N5HN69</accession>
<reference evidence="8 9" key="1">
    <citation type="submission" date="2019-09" db="EMBL/GenBank/DDBJ databases">
        <authorList>
            <person name="Ou C."/>
        </authorList>
    </citation>
    <scope>NUCLEOTIDE SEQUENCE [LARGE SCALE GENOMIC DNA]</scope>
    <source>
        <strain evidence="8">S2</strain>
        <tissue evidence="8">Leaf</tissue>
    </source>
</reference>
<reference evidence="9" key="2">
    <citation type="submission" date="2019-10" db="EMBL/GenBank/DDBJ databases">
        <title>A de novo genome assembly of a pear dwarfing rootstock.</title>
        <authorList>
            <person name="Wang F."/>
            <person name="Wang J."/>
            <person name="Li S."/>
            <person name="Zhang Y."/>
            <person name="Fang M."/>
            <person name="Ma L."/>
            <person name="Zhao Y."/>
            <person name="Jiang S."/>
        </authorList>
    </citation>
    <scope>NUCLEOTIDE SEQUENCE [LARGE SCALE GENOMIC DNA]</scope>
</reference>
<feature type="region of interest" description="Disordered" evidence="5">
    <location>
        <begin position="704"/>
        <end position="727"/>
    </location>
</feature>
<dbReference type="PROSITE" id="PS50016">
    <property type="entry name" value="ZF_PHD_2"/>
    <property type="match status" value="2"/>
</dbReference>
<evidence type="ECO:0000256" key="4">
    <source>
        <dbReference type="PROSITE-ProRule" id="PRU00146"/>
    </source>
</evidence>
<proteinExistence type="predicted"/>
<dbReference type="InterPro" id="IPR013083">
    <property type="entry name" value="Znf_RING/FYVE/PHD"/>
</dbReference>
<feature type="domain" description="PHD-type" evidence="7">
    <location>
        <begin position="1175"/>
        <end position="1284"/>
    </location>
</feature>
<dbReference type="CDD" id="cd15489">
    <property type="entry name" value="PHD_SF"/>
    <property type="match status" value="1"/>
</dbReference>
<evidence type="ECO:0000256" key="5">
    <source>
        <dbReference type="SAM" id="MobiDB-lite"/>
    </source>
</evidence>
<dbReference type="PANTHER" id="PTHR13793">
    <property type="entry name" value="PHD FINGER PROTEINS"/>
    <property type="match status" value="1"/>
</dbReference>
<dbReference type="GO" id="GO:0005634">
    <property type="term" value="C:nucleus"/>
    <property type="evidence" value="ECO:0007669"/>
    <property type="project" value="UniProtKB-ARBA"/>
</dbReference>
<feature type="compositionally biased region" description="Basic and acidic residues" evidence="5">
    <location>
        <begin position="108"/>
        <end position="120"/>
    </location>
</feature>
<feature type="region of interest" description="Disordered" evidence="5">
    <location>
        <begin position="1403"/>
        <end position="1437"/>
    </location>
</feature>
<dbReference type="Pfam" id="PF13831">
    <property type="entry name" value="PHD_2"/>
    <property type="match status" value="2"/>
</dbReference>
<dbReference type="InterPro" id="IPR019787">
    <property type="entry name" value="Znf_PHD-finger"/>
</dbReference>
<dbReference type="InterPro" id="IPR011011">
    <property type="entry name" value="Znf_FYVE_PHD"/>
</dbReference>
<feature type="region of interest" description="Disordered" evidence="5">
    <location>
        <begin position="1052"/>
        <end position="1075"/>
    </location>
</feature>
<dbReference type="SMART" id="SM00249">
    <property type="entry name" value="PHD"/>
    <property type="match status" value="4"/>
</dbReference>
<evidence type="ECO:0000256" key="2">
    <source>
        <dbReference type="ARBA" id="ARBA00022771"/>
    </source>
</evidence>
<keyword evidence="2 4" id="KW-0863">Zinc-finger</keyword>
<dbReference type="Pfam" id="PF13832">
    <property type="entry name" value="zf-HC5HC2H_2"/>
    <property type="match status" value="2"/>
</dbReference>
<dbReference type="PROSITE" id="PS51805">
    <property type="entry name" value="EPHD"/>
    <property type="match status" value="2"/>
</dbReference>
<feature type="domain" description="PHD-type" evidence="6">
    <location>
        <begin position="1107"/>
        <end position="1156"/>
    </location>
</feature>
<evidence type="ECO:0000256" key="3">
    <source>
        <dbReference type="ARBA" id="ARBA00022833"/>
    </source>
</evidence>
<dbReference type="PANTHER" id="PTHR13793:SF107">
    <property type="entry name" value="BROMODOMAIN-CONTAINING PROTEIN HOMOLOG"/>
    <property type="match status" value="1"/>
</dbReference>
<feature type="domain" description="PHD-type" evidence="7">
    <location>
        <begin position="392"/>
        <end position="513"/>
    </location>
</feature>